<gene>
    <name evidence="1" type="ordered locus">FRAAL2744</name>
</gene>
<dbReference type="KEGG" id="fal:FRAAL2744"/>
<accession>Q0RM64</accession>
<evidence type="ECO:0000313" key="1">
    <source>
        <dbReference type="EMBL" id="CAJ61388.1"/>
    </source>
</evidence>
<dbReference type="AlphaFoldDB" id="Q0RM64"/>
<organism evidence="1 2">
    <name type="scientific">Frankia alni (strain DSM 45986 / CECT 9034 / ACN14a)</name>
    <dbReference type="NCBI Taxonomy" id="326424"/>
    <lineage>
        <taxon>Bacteria</taxon>
        <taxon>Bacillati</taxon>
        <taxon>Actinomycetota</taxon>
        <taxon>Actinomycetes</taxon>
        <taxon>Frankiales</taxon>
        <taxon>Frankiaceae</taxon>
        <taxon>Frankia</taxon>
    </lineage>
</organism>
<dbReference type="HOGENOM" id="CLU_1967305_0_0_11"/>
<name>Q0RM64_FRAAA</name>
<dbReference type="RefSeq" id="WP_011603896.1">
    <property type="nucleotide sequence ID" value="NC_008278.1"/>
</dbReference>
<dbReference type="EMBL" id="CT573213">
    <property type="protein sequence ID" value="CAJ61388.1"/>
    <property type="molecule type" value="Genomic_DNA"/>
</dbReference>
<proteinExistence type="predicted"/>
<protein>
    <submittedName>
        <fullName evidence="1">Uncharacterized protein</fullName>
    </submittedName>
</protein>
<sequence>MRRTVAVGPFPVFFGNVNTAMNLRGHYHTGSVTLIYESTGPHGYPSFKATNDAIRERLQQLTEKIFRDATNEDVTDRLFAAFDGWSAPQWQQWGGDYILHAVHLAVQGVLDSIGHDDSTTIYTTARD</sequence>
<evidence type="ECO:0000313" key="2">
    <source>
        <dbReference type="Proteomes" id="UP000000657"/>
    </source>
</evidence>
<reference evidence="1 2" key="1">
    <citation type="journal article" date="2007" name="Genome Res.">
        <title>Genome characteristics of facultatively symbiotic Frankia sp. strains reflect host range and host plant biogeography.</title>
        <authorList>
            <person name="Normand P."/>
            <person name="Lapierre P."/>
            <person name="Tisa L.S."/>
            <person name="Gogarten J.P."/>
            <person name="Alloisio N."/>
            <person name="Bagnarol E."/>
            <person name="Bassi C.A."/>
            <person name="Berry A.M."/>
            <person name="Bickhart D.M."/>
            <person name="Choisne N."/>
            <person name="Couloux A."/>
            <person name="Cournoyer B."/>
            <person name="Cruveiller S."/>
            <person name="Daubin V."/>
            <person name="Demange N."/>
            <person name="Francino M.P."/>
            <person name="Goltsman E."/>
            <person name="Huang Y."/>
            <person name="Kopp O.R."/>
            <person name="Labarre L."/>
            <person name="Lapidus A."/>
            <person name="Lavire C."/>
            <person name="Marechal J."/>
            <person name="Martinez M."/>
            <person name="Mastronunzio J.E."/>
            <person name="Mullin B.C."/>
            <person name="Niemann J."/>
            <person name="Pujic P."/>
            <person name="Rawnsley T."/>
            <person name="Rouy Z."/>
            <person name="Schenowitz C."/>
            <person name="Sellstedt A."/>
            <person name="Tavares F."/>
            <person name="Tomkins J.P."/>
            <person name="Vallenet D."/>
            <person name="Valverde C."/>
            <person name="Wall L.G."/>
            <person name="Wang Y."/>
            <person name="Medigue C."/>
            <person name="Benson D.R."/>
        </authorList>
    </citation>
    <scope>NUCLEOTIDE SEQUENCE [LARGE SCALE GENOMIC DNA]</scope>
    <source>
        <strain evidence="2">DSM 45986 / CECT 9034 / ACN14a</strain>
    </source>
</reference>
<dbReference type="Proteomes" id="UP000000657">
    <property type="component" value="Chromosome"/>
</dbReference>
<dbReference type="STRING" id="326424.FRAAL2744"/>
<keyword evidence="2" id="KW-1185">Reference proteome</keyword>
<dbReference type="OrthoDB" id="5190313at2"/>